<keyword evidence="3" id="KW-1185">Reference proteome</keyword>
<dbReference type="RefSeq" id="WP_248204456.1">
    <property type="nucleotide sequence ID" value="NZ_JALNMH010000001.1"/>
</dbReference>
<name>A0ABT0GD37_9GAMM</name>
<protein>
    <submittedName>
        <fullName evidence="2">DUF4156 domain-containing protein</fullName>
    </submittedName>
</protein>
<feature type="region of interest" description="Disordered" evidence="1">
    <location>
        <begin position="106"/>
        <end position="138"/>
    </location>
</feature>
<evidence type="ECO:0000256" key="1">
    <source>
        <dbReference type="SAM" id="MobiDB-lite"/>
    </source>
</evidence>
<dbReference type="EMBL" id="JALNMH010000001">
    <property type="protein sequence ID" value="MCK7592348.1"/>
    <property type="molecule type" value="Genomic_DNA"/>
</dbReference>
<evidence type="ECO:0000313" key="2">
    <source>
        <dbReference type="EMBL" id="MCK7592348.1"/>
    </source>
</evidence>
<reference evidence="2" key="1">
    <citation type="submission" date="2022-04" db="EMBL/GenBank/DDBJ databases">
        <title>Lysobacter sp. CAU 1642 isolated from sea sand.</title>
        <authorList>
            <person name="Kim W."/>
        </authorList>
    </citation>
    <scope>NUCLEOTIDE SEQUENCE</scope>
    <source>
        <strain evidence="2">CAU 1642</strain>
    </source>
</reference>
<feature type="compositionally biased region" description="Low complexity" evidence="1">
    <location>
        <begin position="106"/>
        <end position="131"/>
    </location>
</feature>
<dbReference type="PROSITE" id="PS51257">
    <property type="entry name" value="PROKAR_LIPOPROTEIN"/>
    <property type="match status" value="1"/>
</dbReference>
<comment type="caution">
    <text evidence="2">The sequence shown here is derived from an EMBL/GenBank/DDBJ whole genome shotgun (WGS) entry which is preliminary data.</text>
</comment>
<proteinExistence type="predicted"/>
<evidence type="ECO:0000313" key="3">
    <source>
        <dbReference type="Proteomes" id="UP001431449"/>
    </source>
</evidence>
<sequence length="138" mass="14772">MTASRLLLVLAAGATLGACTWVKMEPQGHSIRVARASENLSACQRLGEITVTVKDQVGLYRRDPIKVKDELEVMARNEAPDMQADTIRAVDEPVNGEQSWQAFRCGAGRSAAPAQASRAAPAERPPAGDAETFPVRGD</sequence>
<gene>
    <name evidence="2" type="ORF">M0G41_01545</name>
</gene>
<organism evidence="2 3">
    <name type="scientific">Pseudomarimonas salicorniae</name>
    <dbReference type="NCBI Taxonomy" id="2933270"/>
    <lineage>
        <taxon>Bacteria</taxon>
        <taxon>Pseudomonadati</taxon>
        <taxon>Pseudomonadota</taxon>
        <taxon>Gammaproteobacteria</taxon>
        <taxon>Lysobacterales</taxon>
        <taxon>Lysobacteraceae</taxon>
        <taxon>Pseudomarimonas</taxon>
    </lineage>
</organism>
<dbReference type="Pfam" id="PF13698">
    <property type="entry name" value="DUF4156"/>
    <property type="match status" value="1"/>
</dbReference>
<dbReference type="Proteomes" id="UP001431449">
    <property type="component" value="Unassembled WGS sequence"/>
</dbReference>
<accession>A0ABT0GD37</accession>
<dbReference type="InterPro" id="IPR025294">
    <property type="entry name" value="DUF4156"/>
</dbReference>